<keyword evidence="2" id="KW-0808">Transferase</keyword>
<feature type="domain" description="Deoxynucleoside kinase" evidence="9">
    <location>
        <begin position="3"/>
        <end position="198"/>
    </location>
</feature>
<evidence type="ECO:0000259" key="9">
    <source>
        <dbReference type="Pfam" id="PF01712"/>
    </source>
</evidence>
<feature type="binding site" evidence="8">
    <location>
        <begin position="180"/>
        <end position="182"/>
    </location>
    <ligand>
        <name>ATP</name>
        <dbReference type="ChEBI" id="CHEBI:30616"/>
    </ligand>
</feature>
<protein>
    <submittedName>
        <fullName evidence="10">Deoxynucleoside kinase</fullName>
    </submittedName>
</protein>
<dbReference type="InterPro" id="IPR002624">
    <property type="entry name" value="DCK/DGK"/>
</dbReference>
<evidence type="ECO:0000256" key="7">
    <source>
        <dbReference type="PIRSR" id="PIRSR000705-2"/>
    </source>
</evidence>
<feature type="binding site" evidence="8">
    <location>
        <begin position="7"/>
        <end position="15"/>
    </location>
    <ligand>
        <name>ATP</name>
        <dbReference type="ChEBI" id="CHEBI:30616"/>
    </ligand>
</feature>
<evidence type="ECO:0000256" key="8">
    <source>
        <dbReference type="PIRSR" id="PIRSR000705-3"/>
    </source>
</evidence>
<evidence type="ECO:0000256" key="6">
    <source>
        <dbReference type="PIRSR" id="PIRSR000705-1"/>
    </source>
</evidence>
<evidence type="ECO:0000256" key="1">
    <source>
        <dbReference type="ARBA" id="ARBA00007420"/>
    </source>
</evidence>
<dbReference type="InterPro" id="IPR027417">
    <property type="entry name" value="P-loop_NTPase"/>
</dbReference>
<sequence length="204" mass="24058">MHIAVAGNIGAGKTTLTRLLAKHYKWEAHFEDVVDNPYLDDFYNQMERWSFNLQIYFLNHRYRQVLSFRESGKDIIQDRTIYEDAYIFAPNLHAMGLMTNRDFNNYSSLFELMESLVQPPDLLIYLRSTIPNLVSQIHKRGRDYENTISIDYLSRLNERYEAWIYGYEKGKLLIIDVDNLDFVDNPEDLGEILNKIDAEINGLF</sequence>
<keyword evidence="3 8" id="KW-0547">Nucleotide-binding</keyword>
<feature type="binding site" evidence="7">
    <location>
        <position position="84"/>
    </location>
    <ligand>
        <name>substrate</name>
    </ligand>
</feature>
<evidence type="ECO:0000313" key="10">
    <source>
        <dbReference type="EMBL" id="MRX65827.1"/>
    </source>
</evidence>
<dbReference type="AlphaFoldDB" id="A0A6I2MSE7"/>
<evidence type="ECO:0000256" key="5">
    <source>
        <dbReference type="ARBA" id="ARBA00022840"/>
    </source>
</evidence>
<dbReference type="PIRSF" id="PIRSF000705">
    <property type="entry name" value="DNK"/>
    <property type="match status" value="1"/>
</dbReference>
<dbReference type="Gene3D" id="3.40.50.300">
    <property type="entry name" value="P-loop containing nucleotide triphosphate hydrolases"/>
    <property type="match status" value="1"/>
</dbReference>
<reference evidence="10 11" key="1">
    <citation type="submission" date="2019-11" db="EMBL/GenBank/DDBJ databases">
        <title>Maribacter lutea sp. nov., a marine bacterium isolated from intertidal sand.</title>
        <authorList>
            <person name="Liu A."/>
        </authorList>
    </citation>
    <scope>NUCLEOTIDE SEQUENCE [LARGE SCALE GENOMIC DNA]</scope>
    <source>
        <strain evidence="10 11">RZ05</strain>
    </source>
</reference>
<name>A0A6I2MSE7_9FLAO</name>
<gene>
    <name evidence="10" type="ORF">GJ691_16870</name>
</gene>
<feature type="binding site" evidence="7">
    <location>
        <position position="31"/>
    </location>
    <ligand>
        <name>substrate</name>
    </ligand>
</feature>
<dbReference type="FunFam" id="3.40.50.300:FF:000659">
    <property type="entry name" value="Deoxyguanosine kinase"/>
    <property type="match status" value="1"/>
</dbReference>
<dbReference type="SUPFAM" id="SSF52540">
    <property type="entry name" value="P-loop containing nucleoside triphosphate hydrolases"/>
    <property type="match status" value="1"/>
</dbReference>
<dbReference type="GO" id="GO:0019136">
    <property type="term" value="F:deoxynucleoside kinase activity"/>
    <property type="evidence" value="ECO:0007669"/>
    <property type="project" value="InterPro"/>
</dbReference>
<dbReference type="CDD" id="cd01673">
    <property type="entry name" value="dNK"/>
    <property type="match status" value="1"/>
</dbReference>
<feature type="binding site" evidence="7">
    <location>
        <position position="43"/>
    </location>
    <ligand>
        <name>substrate</name>
    </ligand>
</feature>
<feature type="binding site" evidence="7">
    <location>
        <position position="79"/>
    </location>
    <ligand>
        <name>substrate</name>
    </ligand>
</feature>
<proteinExistence type="inferred from homology"/>
<evidence type="ECO:0000256" key="3">
    <source>
        <dbReference type="ARBA" id="ARBA00022741"/>
    </source>
</evidence>
<evidence type="ECO:0000256" key="2">
    <source>
        <dbReference type="ARBA" id="ARBA00022679"/>
    </source>
</evidence>
<dbReference type="OrthoDB" id="9776634at2"/>
<comment type="similarity">
    <text evidence="1">Belongs to the DCK/DGK family.</text>
</comment>
<feature type="binding site" evidence="7">
    <location>
        <position position="145"/>
    </location>
    <ligand>
        <name>substrate</name>
    </ligand>
</feature>
<dbReference type="InterPro" id="IPR050566">
    <property type="entry name" value="Deoxyribonucleoside_kinase"/>
</dbReference>
<evidence type="ECO:0000313" key="11">
    <source>
        <dbReference type="Proteomes" id="UP000443153"/>
    </source>
</evidence>
<dbReference type="PANTHER" id="PTHR10513">
    <property type="entry name" value="DEOXYNUCLEOSIDE KINASE"/>
    <property type="match status" value="1"/>
</dbReference>
<keyword evidence="11" id="KW-1185">Reference proteome</keyword>
<dbReference type="GO" id="GO:0005737">
    <property type="term" value="C:cytoplasm"/>
    <property type="evidence" value="ECO:0007669"/>
    <property type="project" value="TreeGrafter"/>
</dbReference>
<dbReference type="PANTHER" id="PTHR10513:SF35">
    <property type="entry name" value="DEOXYADENOSINE KINASE"/>
    <property type="match status" value="1"/>
</dbReference>
<keyword evidence="4 10" id="KW-0418">Kinase</keyword>
<dbReference type="GO" id="GO:0005524">
    <property type="term" value="F:ATP binding"/>
    <property type="evidence" value="ECO:0007669"/>
    <property type="project" value="UniProtKB-KW"/>
</dbReference>
<evidence type="ECO:0000256" key="4">
    <source>
        <dbReference type="ARBA" id="ARBA00022777"/>
    </source>
</evidence>
<comment type="caution">
    <text evidence="10">The sequence shown here is derived from an EMBL/GenBank/DDBJ whole genome shotgun (WGS) entry which is preliminary data.</text>
</comment>
<dbReference type="Pfam" id="PF01712">
    <property type="entry name" value="dNK"/>
    <property type="match status" value="1"/>
</dbReference>
<feature type="binding site" evidence="7">
    <location>
        <position position="54"/>
    </location>
    <ligand>
        <name>substrate</name>
    </ligand>
</feature>
<dbReference type="EMBL" id="WKJH01000028">
    <property type="protein sequence ID" value="MRX65827.1"/>
    <property type="molecule type" value="Genomic_DNA"/>
</dbReference>
<keyword evidence="5 8" id="KW-0067">ATP-binding</keyword>
<dbReference type="Proteomes" id="UP000443153">
    <property type="component" value="Unassembled WGS sequence"/>
</dbReference>
<dbReference type="InterPro" id="IPR031314">
    <property type="entry name" value="DNK_dom"/>
</dbReference>
<accession>A0A6I2MSE7</accession>
<dbReference type="RefSeq" id="WP_154369032.1">
    <property type="nucleotide sequence ID" value="NZ_CANMYZ010000008.1"/>
</dbReference>
<feature type="active site" description="Proton acceptor" evidence="6">
    <location>
        <position position="78"/>
    </location>
</feature>
<organism evidence="10 11">
    <name type="scientific">Maribacter luteus</name>
    <dbReference type="NCBI Taxonomy" id="2594478"/>
    <lineage>
        <taxon>Bacteria</taxon>
        <taxon>Pseudomonadati</taxon>
        <taxon>Bacteroidota</taxon>
        <taxon>Flavobacteriia</taxon>
        <taxon>Flavobacteriales</taxon>
        <taxon>Flavobacteriaceae</taxon>
        <taxon>Maribacter</taxon>
    </lineage>
</organism>